<dbReference type="PROSITE" id="PS50835">
    <property type="entry name" value="IG_LIKE"/>
    <property type="match status" value="2"/>
</dbReference>
<comment type="caution">
    <text evidence="2">The sequence shown here is derived from an EMBL/GenBank/DDBJ whole genome shotgun (WGS) entry which is preliminary data.</text>
</comment>
<sequence length="180" mass="20164">MVLSLEHGPEIQPFTKQQPVEGSRFVISCYVSGKPAPTAQQIWWTRQNYNSFRQQGNQLVIDNIQKEQSGTYTCHAQNTLTPSGQSNKPVLLSSPNFNPLILYVGQQNVQMTCSSSQANPSSFDYWWTYNKQNYSSSVYNLQPVTKTSGGNYICNGRNTVGTSSSTVTVVVQLYLFFVKP</sequence>
<evidence type="ECO:0000313" key="3">
    <source>
        <dbReference type="Proteomes" id="UP001217089"/>
    </source>
</evidence>
<dbReference type="InterPro" id="IPR036179">
    <property type="entry name" value="Ig-like_dom_sf"/>
</dbReference>
<dbReference type="InterPro" id="IPR007110">
    <property type="entry name" value="Ig-like_dom"/>
</dbReference>
<dbReference type="PANTHER" id="PTHR46013">
    <property type="entry name" value="VASCULAR CELL ADHESION MOLECULE 1"/>
    <property type="match status" value="1"/>
</dbReference>
<protein>
    <recommendedName>
        <fullName evidence="1">Ig-like domain-containing protein</fullName>
    </recommendedName>
</protein>
<feature type="domain" description="Ig-like" evidence="1">
    <location>
        <begin position="9"/>
        <end position="93"/>
    </location>
</feature>
<dbReference type="PANTHER" id="PTHR46013:SF4">
    <property type="entry name" value="B-CELL RECEPTOR CD22-RELATED"/>
    <property type="match status" value="1"/>
</dbReference>
<dbReference type="SMART" id="SM00408">
    <property type="entry name" value="IGc2"/>
    <property type="match status" value="2"/>
</dbReference>
<dbReference type="InterPro" id="IPR003598">
    <property type="entry name" value="Ig_sub2"/>
</dbReference>
<proteinExistence type="predicted"/>
<accession>A0ABQ9FLC9</accession>
<dbReference type="SMART" id="SM00409">
    <property type="entry name" value="IG"/>
    <property type="match status" value="2"/>
</dbReference>
<evidence type="ECO:0000259" key="1">
    <source>
        <dbReference type="PROSITE" id="PS50835"/>
    </source>
</evidence>
<dbReference type="SUPFAM" id="SSF48726">
    <property type="entry name" value="Immunoglobulin"/>
    <property type="match status" value="2"/>
</dbReference>
<reference evidence="2 3" key="1">
    <citation type="submission" date="2022-12" db="EMBL/GenBank/DDBJ databases">
        <title>Chromosome-level genome of Tegillarca granosa.</title>
        <authorList>
            <person name="Kim J."/>
        </authorList>
    </citation>
    <scope>NUCLEOTIDE SEQUENCE [LARGE SCALE GENOMIC DNA]</scope>
    <source>
        <strain evidence="2">Teg-2019</strain>
        <tissue evidence="2">Adductor muscle</tissue>
    </source>
</reference>
<organism evidence="2 3">
    <name type="scientific">Tegillarca granosa</name>
    <name type="common">Malaysian cockle</name>
    <name type="synonym">Anadara granosa</name>
    <dbReference type="NCBI Taxonomy" id="220873"/>
    <lineage>
        <taxon>Eukaryota</taxon>
        <taxon>Metazoa</taxon>
        <taxon>Spiralia</taxon>
        <taxon>Lophotrochozoa</taxon>
        <taxon>Mollusca</taxon>
        <taxon>Bivalvia</taxon>
        <taxon>Autobranchia</taxon>
        <taxon>Pteriomorphia</taxon>
        <taxon>Arcoida</taxon>
        <taxon>Arcoidea</taxon>
        <taxon>Arcidae</taxon>
        <taxon>Tegillarca</taxon>
    </lineage>
</organism>
<dbReference type="InterPro" id="IPR003599">
    <property type="entry name" value="Ig_sub"/>
</dbReference>
<dbReference type="Proteomes" id="UP001217089">
    <property type="component" value="Unassembled WGS sequence"/>
</dbReference>
<keyword evidence="3" id="KW-1185">Reference proteome</keyword>
<name>A0ABQ9FLC9_TEGGR</name>
<dbReference type="Gene3D" id="2.60.40.10">
    <property type="entry name" value="Immunoglobulins"/>
    <property type="match status" value="2"/>
</dbReference>
<feature type="domain" description="Ig-like" evidence="1">
    <location>
        <begin position="95"/>
        <end position="168"/>
    </location>
</feature>
<dbReference type="Pfam" id="PF13927">
    <property type="entry name" value="Ig_3"/>
    <property type="match status" value="1"/>
</dbReference>
<evidence type="ECO:0000313" key="2">
    <source>
        <dbReference type="EMBL" id="KAJ8316528.1"/>
    </source>
</evidence>
<gene>
    <name evidence="2" type="ORF">KUTeg_005935</name>
</gene>
<dbReference type="InterPro" id="IPR013783">
    <property type="entry name" value="Ig-like_fold"/>
</dbReference>
<dbReference type="EMBL" id="JARBDR010000327">
    <property type="protein sequence ID" value="KAJ8316528.1"/>
    <property type="molecule type" value="Genomic_DNA"/>
</dbReference>